<dbReference type="AlphaFoldDB" id="A0AAV4T7B0"/>
<reference evidence="2 3" key="1">
    <citation type="submission" date="2021-06" db="EMBL/GenBank/DDBJ databases">
        <title>Caerostris extrusa draft genome.</title>
        <authorList>
            <person name="Kono N."/>
            <person name="Arakawa K."/>
        </authorList>
    </citation>
    <scope>NUCLEOTIDE SEQUENCE [LARGE SCALE GENOMIC DNA]</scope>
</reference>
<dbReference type="Proteomes" id="UP001054945">
    <property type="component" value="Unassembled WGS sequence"/>
</dbReference>
<proteinExistence type="predicted"/>
<name>A0AAV4T7B0_CAEEX</name>
<accession>A0AAV4T7B0</accession>
<evidence type="ECO:0000313" key="3">
    <source>
        <dbReference type="Proteomes" id="UP001054945"/>
    </source>
</evidence>
<dbReference type="EMBL" id="BPLR01010699">
    <property type="protein sequence ID" value="GIY41186.1"/>
    <property type="molecule type" value="Genomic_DNA"/>
</dbReference>
<evidence type="ECO:0000256" key="1">
    <source>
        <dbReference type="SAM" id="MobiDB-lite"/>
    </source>
</evidence>
<organism evidence="2 3">
    <name type="scientific">Caerostris extrusa</name>
    <name type="common">Bark spider</name>
    <name type="synonym">Caerostris bankana</name>
    <dbReference type="NCBI Taxonomy" id="172846"/>
    <lineage>
        <taxon>Eukaryota</taxon>
        <taxon>Metazoa</taxon>
        <taxon>Ecdysozoa</taxon>
        <taxon>Arthropoda</taxon>
        <taxon>Chelicerata</taxon>
        <taxon>Arachnida</taxon>
        <taxon>Araneae</taxon>
        <taxon>Araneomorphae</taxon>
        <taxon>Entelegynae</taxon>
        <taxon>Araneoidea</taxon>
        <taxon>Araneidae</taxon>
        <taxon>Caerostris</taxon>
    </lineage>
</organism>
<comment type="caution">
    <text evidence="2">The sequence shown here is derived from an EMBL/GenBank/DDBJ whole genome shotgun (WGS) entry which is preliminary data.</text>
</comment>
<keyword evidence="3" id="KW-1185">Reference proteome</keyword>
<feature type="region of interest" description="Disordered" evidence="1">
    <location>
        <begin position="96"/>
        <end position="117"/>
    </location>
</feature>
<protein>
    <submittedName>
        <fullName evidence="2">Uncharacterized protein</fullName>
    </submittedName>
</protein>
<evidence type="ECO:0000313" key="2">
    <source>
        <dbReference type="EMBL" id="GIY41186.1"/>
    </source>
</evidence>
<gene>
    <name evidence="2" type="ORF">CEXT_747701</name>
</gene>
<sequence>MWILNHSQTSIPPSGFALSLGDEVKRHIQQKQHSFILKFGTFPSSASQSESGFFALHLERAVRNCLSSSPGIGRKFVCDVGVRRRFVPVNDGFPLRESPPALAPSETDFTRNSKIYR</sequence>